<accession>A0A3B0RJ49</accession>
<name>A0A3B0RJ49_9ZZZZ</name>
<organism evidence="1">
    <name type="scientific">hydrothermal vent metagenome</name>
    <dbReference type="NCBI Taxonomy" id="652676"/>
    <lineage>
        <taxon>unclassified sequences</taxon>
        <taxon>metagenomes</taxon>
        <taxon>ecological metagenomes</taxon>
    </lineage>
</organism>
<proteinExistence type="predicted"/>
<reference evidence="1" key="1">
    <citation type="submission" date="2018-06" db="EMBL/GenBank/DDBJ databases">
        <authorList>
            <person name="Zhirakovskaya E."/>
        </authorList>
    </citation>
    <scope>NUCLEOTIDE SEQUENCE</scope>
</reference>
<feature type="non-terminal residue" evidence="1">
    <location>
        <position position="26"/>
    </location>
</feature>
<gene>
    <name evidence="1" type="ORF">MNBD_ALPHA01-871</name>
</gene>
<dbReference type="AlphaFoldDB" id="A0A3B0RJ49"/>
<protein>
    <submittedName>
        <fullName evidence="1">Uncharacterized protein</fullName>
    </submittedName>
</protein>
<dbReference type="EMBL" id="UOEJ01000024">
    <property type="protein sequence ID" value="VAV91631.1"/>
    <property type="molecule type" value="Genomic_DNA"/>
</dbReference>
<evidence type="ECO:0000313" key="1">
    <source>
        <dbReference type="EMBL" id="VAV91631.1"/>
    </source>
</evidence>
<sequence length="26" mass="3124">MMDANQFKDHEQLVYLHDRESGLKAF</sequence>